<evidence type="ECO:0000256" key="3">
    <source>
        <dbReference type="ARBA" id="ARBA00023125"/>
    </source>
</evidence>
<evidence type="ECO:0000256" key="1">
    <source>
        <dbReference type="ARBA" id="ARBA00010923"/>
    </source>
</evidence>
<organism evidence="5 6">
    <name type="scientific">Acetivibrio clariflavus (strain DSM 19732 / NBRC 101661 / EBR45)</name>
    <name type="common">Clostridium clariflavum</name>
    <dbReference type="NCBI Taxonomy" id="720554"/>
    <lineage>
        <taxon>Bacteria</taxon>
        <taxon>Bacillati</taxon>
        <taxon>Bacillota</taxon>
        <taxon>Clostridia</taxon>
        <taxon>Eubacteriales</taxon>
        <taxon>Oscillospiraceae</taxon>
        <taxon>Acetivibrio</taxon>
    </lineage>
</organism>
<dbReference type="EMBL" id="CP003065">
    <property type="protein sequence ID" value="AEV68310.1"/>
    <property type="molecule type" value="Genomic_DNA"/>
</dbReference>
<keyword evidence="5" id="KW-0255">Endonuclease</keyword>
<keyword evidence="6" id="KW-1185">Reference proteome</keyword>
<dbReference type="GO" id="GO:0003677">
    <property type="term" value="F:DNA binding"/>
    <property type="evidence" value="ECO:0007669"/>
    <property type="project" value="UniProtKB-KW"/>
</dbReference>
<dbReference type="CDD" id="cd17495">
    <property type="entry name" value="RMtype1_S_Cep9333ORF4827P-TRD2-CR2_like"/>
    <property type="match status" value="1"/>
</dbReference>
<reference evidence="5 6" key="2">
    <citation type="journal article" date="2012" name="Stand. Genomic Sci.">
        <title>Complete Genome Sequence of Clostridium clariflavum DSM 19732.</title>
        <authorList>
            <person name="Izquierdo J.A."/>
            <person name="Goodwin L."/>
            <person name="Davenport K.W."/>
            <person name="Teshima H."/>
            <person name="Bruce D."/>
            <person name="Detter C."/>
            <person name="Tapia R."/>
            <person name="Han S."/>
            <person name="Land M."/>
            <person name="Hauser L."/>
            <person name="Jeffries C.D."/>
            <person name="Han J."/>
            <person name="Pitluck S."/>
            <person name="Nolan M."/>
            <person name="Chen A."/>
            <person name="Huntemann M."/>
            <person name="Mavromatis K."/>
            <person name="Mikhailova N."/>
            <person name="Liolios K."/>
            <person name="Woyke T."/>
            <person name="Lynd L.R."/>
        </authorList>
    </citation>
    <scope>NUCLEOTIDE SEQUENCE [LARGE SCALE GENOMIC DNA]</scope>
    <source>
        <strain evidence="6">DSM 19732 / NBRC 101661 / EBR45</strain>
    </source>
</reference>
<sequence length="358" mass="40945">MTEWRECKLGDVIVLNYGKALPEKKRVFGNIPVYSSAGLTGYHNESLVNGRGIIIGRKGTIGSVHFSYKPFWCIDTAYYITDNEEYNLKYIYYLLQTLGLNELNEDSAVPGLNRNTAYQQDISFPPLPEQKAIAEVLSSLDDKIDLLTRQNKTLEDLAQAYFRKWFIEDASSEWEVGKLGDEFNITMGQSPKGETYNDLKIGLPFFQGKAEFGFRFPLEKQYCSEPIKIADKFDTLLSVRAPVGALNMALYKCCIGRGLAIPIHKKGYKHYTFYKMKSLQELFNTFDDDGTVFGSISREKFLSIDNVIPPEKLVCYFDNFAKYFDLKIYENTVQIRTLSKLRDTLLPKLISGEVRVNI</sequence>
<reference evidence="6" key="1">
    <citation type="submission" date="2011-12" db="EMBL/GenBank/DDBJ databases">
        <title>Complete sequence of Clostridium clariflavum DSM 19732.</title>
        <authorList>
            <consortium name="US DOE Joint Genome Institute"/>
            <person name="Lucas S."/>
            <person name="Han J."/>
            <person name="Lapidus A."/>
            <person name="Cheng J.-F."/>
            <person name="Goodwin L."/>
            <person name="Pitluck S."/>
            <person name="Peters L."/>
            <person name="Teshima H."/>
            <person name="Detter J.C."/>
            <person name="Han C."/>
            <person name="Tapia R."/>
            <person name="Land M."/>
            <person name="Hauser L."/>
            <person name="Kyrpides N."/>
            <person name="Ivanova N."/>
            <person name="Pagani I."/>
            <person name="Kitzmiller T."/>
            <person name="Lynd L."/>
            <person name="Izquierdo J."/>
            <person name="Woyke T."/>
        </authorList>
    </citation>
    <scope>NUCLEOTIDE SEQUENCE [LARGE SCALE GENOMIC DNA]</scope>
    <source>
        <strain evidence="6">DSM 19732 / NBRC 101661 / EBR45</strain>
    </source>
</reference>
<dbReference type="SUPFAM" id="SSF116734">
    <property type="entry name" value="DNA methylase specificity domain"/>
    <property type="match status" value="2"/>
</dbReference>
<dbReference type="GO" id="GO:0004519">
    <property type="term" value="F:endonuclease activity"/>
    <property type="evidence" value="ECO:0007669"/>
    <property type="project" value="UniProtKB-KW"/>
</dbReference>
<dbReference type="PANTHER" id="PTHR30408:SF12">
    <property type="entry name" value="TYPE I RESTRICTION ENZYME MJAVIII SPECIFICITY SUBUNIT"/>
    <property type="match status" value="1"/>
</dbReference>
<dbReference type="OrthoDB" id="9811611at2"/>
<dbReference type="PANTHER" id="PTHR30408">
    <property type="entry name" value="TYPE-1 RESTRICTION ENZYME ECOKI SPECIFICITY PROTEIN"/>
    <property type="match status" value="1"/>
</dbReference>
<comment type="similarity">
    <text evidence="1">Belongs to the type-I restriction system S methylase family.</text>
</comment>
<feature type="domain" description="Type I restriction modification DNA specificity" evidence="4">
    <location>
        <begin position="2"/>
        <end position="155"/>
    </location>
</feature>
<dbReference type="HOGENOM" id="CLU_021095_2_2_9"/>
<dbReference type="Gene3D" id="3.90.220.20">
    <property type="entry name" value="DNA methylase specificity domains"/>
    <property type="match status" value="2"/>
</dbReference>
<dbReference type="InterPro" id="IPR000055">
    <property type="entry name" value="Restrct_endonuc_typeI_TRD"/>
</dbReference>
<dbReference type="REBASE" id="45495">
    <property type="entry name" value="S.Ccl19732ORF1695P"/>
</dbReference>
<gene>
    <name evidence="5" type="ordered locus">Clocl_1696</name>
</gene>
<evidence type="ECO:0000259" key="4">
    <source>
        <dbReference type="Pfam" id="PF01420"/>
    </source>
</evidence>
<proteinExistence type="inferred from homology"/>
<name>G8LSK6_ACECE</name>
<dbReference type="KEGG" id="ccl:Clocl_1696"/>
<dbReference type="CDD" id="cd17267">
    <property type="entry name" value="RMtype1_S_EcoAO83I-TRD1-CR1_like"/>
    <property type="match status" value="1"/>
</dbReference>
<evidence type="ECO:0000313" key="6">
    <source>
        <dbReference type="Proteomes" id="UP000005435"/>
    </source>
</evidence>
<keyword evidence="5" id="KW-0540">Nuclease</keyword>
<dbReference type="Pfam" id="PF01420">
    <property type="entry name" value="Methylase_S"/>
    <property type="match status" value="1"/>
</dbReference>
<dbReference type="InterPro" id="IPR052021">
    <property type="entry name" value="Type-I_RS_S_subunit"/>
</dbReference>
<evidence type="ECO:0000256" key="2">
    <source>
        <dbReference type="ARBA" id="ARBA00022747"/>
    </source>
</evidence>
<dbReference type="InterPro" id="IPR044946">
    <property type="entry name" value="Restrct_endonuc_typeI_TRD_sf"/>
</dbReference>
<keyword evidence="5" id="KW-0378">Hydrolase</keyword>
<dbReference type="GO" id="GO:0009307">
    <property type="term" value="P:DNA restriction-modification system"/>
    <property type="evidence" value="ECO:0007669"/>
    <property type="project" value="UniProtKB-KW"/>
</dbReference>
<evidence type="ECO:0000313" key="5">
    <source>
        <dbReference type="EMBL" id="AEV68310.1"/>
    </source>
</evidence>
<keyword evidence="3" id="KW-0238">DNA-binding</keyword>
<dbReference type="eggNOG" id="COG0732">
    <property type="taxonomic scope" value="Bacteria"/>
</dbReference>
<dbReference type="AlphaFoldDB" id="G8LSK6"/>
<dbReference type="RefSeq" id="WP_014254899.1">
    <property type="nucleotide sequence ID" value="NC_016627.1"/>
</dbReference>
<protein>
    <submittedName>
        <fullName evidence="5">Restriction endonuclease S subunit</fullName>
    </submittedName>
</protein>
<keyword evidence="2" id="KW-0680">Restriction system</keyword>
<dbReference type="Proteomes" id="UP000005435">
    <property type="component" value="Chromosome"/>
</dbReference>
<accession>G8LSK6</accession>
<dbReference type="STRING" id="720554.Clocl_1696"/>